<accession>A0A6N7J0H8</accession>
<dbReference type="Pfam" id="PF04025">
    <property type="entry name" value="RemA-like"/>
    <property type="match status" value="1"/>
</dbReference>
<protein>
    <recommendedName>
        <fullName evidence="1">Putative regulatory protein FRC54_06340</fullName>
    </recommendedName>
</protein>
<reference evidence="2" key="1">
    <citation type="journal article" date="2020" name="Appl. Environ. Microbiol.">
        <title>Medium-Chain Fatty Acid Synthesis by 'Candidatus Weimeria bifida' gen. nov., sp. nov., and 'Candidatus Pseudoramibacter fermentans' sp. nov.</title>
        <authorList>
            <person name="Scarborough M.J."/>
            <person name="Myers K.S."/>
            <person name="Donohue T.J."/>
            <person name="Noguera D.R."/>
        </authorList>
    </citation>
    <scope>NUCLEOTIDE SEQUENCE</scope>
    <source>
        <strain evidence="2">LCO1.1</strain>
    </source>
</reference>
<keyword evidence="3" id="KW-1185">Reference proteome</keyword>
<comment type="caution">
    <text evidence="2">The sequence shown here is derived from an EMBL/GenBank/DDBJ whole genome shotgun (WGS) entry which is preliminary data.</text>
</comment>
<name>A0A6N7J0H8_9FIRM</name>
<evidence type="ECO:0000313" key="2">
    <source>
        <dbReference type="EMBL" id="MQN01535.1"/>
    </source>
</evidence>
<sequence length="82" mass="8808">MQFINIGYGNLVNSEKILCIVSPDSAPVHRLVSKAKDEGLLIDASQGRKTKGVIFSTDGRVILSALVPETIAGRLTIEKDQA</sequence>
<proteinExistence type="inferred from homology"/>
<dbReference type="EMBL" id="VOGC01000006">
    <property type="protein sequence ID" value="MQN01535.1"/>
    <property type="molecule type" value="Genomic_DNA"/>
</dbReference>
<gene>
    <name evidence="2" type="ORF">FRC54_06340</name>
</gene>
<dbReference type="AlphaFoldDB" id="A0A6N7J0H8"/>
<dbReference type="PANTHER" id="PTHR38449">
    <property type="entry name" value="REGULATORY PROTEIN TM_1690-RELATED"/>
    <property type="match status" value="1"/>
</dbReference>
<evidence type="ECO:0000313" key="3">
    <source>
        <dbReference type="Proteomes" id="UP000460257"/>
    </source>
</evidence>
<dbReference type="Proteomes" id="UP000460257">
    <property type="component" value="Unassembled WGS sequence"/>
</dbReference>
<dbReference type="NCBIfam" id="NF003315">
    <property type="entry name" value="PRK04323.1"/>
    <property type="match status" value="1"/>
</dbReference>
<dbReference type="InterPro" id="IPR007169">
    <property type="entry name" value="RemA-like"/>
</dbReference>
<dbReference type="HAMAP" id="MF_01503">
    <property type="entry name" value="RemA"/>
    <property type="match status" value="1"/>
</dbReference>
<evidence type="ECO:0000256" key="1">
    <source>
        <dbReference type="HAMAP-Rule" id="MF_01503"/>
    </source>
</evidence>
<dbReference type="PANTHER" id="PTHR38449:SF1">
    <property type="entry name" value="REGULATORY PROTEIN SSL2874-RELATED"/>
    <property type="match status" value="1"/>
</dbReference>
<comment type="similarity">
    <text evidence="1">Belongs to the RemA family.</text>
</comment>
<organism evidence="2 3">
    <name type="scientific">Candidatus Weimeria bifida</name>
    <dbReference type="NCBI Taxonomy" id="2599074"/>
    <lineage>
        <taxon>Bacteria</taxon>
        <taxon>Bacillati</taxon>
        <taxon>Bacillota</taxon>
        <taxon>Clostridia</taxon>
        <taxon>Lachnospirales</taxon>
        <taxon>Lachnospiraceae</taxon>
        <taxon>Candidatus Weimeria</taxon>
    </lineage>
</organism>